<dbReference type="Gene3D" id="1.10.10.10">
    <property type="entry name" value="Winged helix-like DNA-binding domain superfamily/Winged helix DNA-binding domain"/>
    <property type="match status" value="1"/>
</dbReference>
<dbReference type="OrthoDB" id="8097571at2"/>
<dbReference type="Pfam" id="PF12802">
    <property type="entry name" value="MarR_2"/>
    <property type="match status" value="1"/>
</dbReference>
<dbReference type="RefSeq" id="WP_144277912.1">
    <property type="nucleotide sequence ID" value="NZ_CP041730.1"/>
</dbReference>
<evidence type="ECO:0000313" key="7">
    <source>
        <dbReference type="Proteomes" id="UP000317550"/>
    </source>
</evidence>
<evidence type="ECO:0000256" key="1">
    <source>
        <dbReference type="ARBA" id="ARBA00023015"/>
    </source>
</evidence>
<dbReference type="InterPro" id="IPR011991">
    <property type="entry name" value="ArsR-like_HTH"/>
</dbReference>
<accession>A0A516SER5</accession>
<dbReference type="InterPro" id="IPR036388">
    <property type="entry name" value="WH-like_DNA-bd_sf"/>
</dbReference>
<keyword evidence="1 4" id="KW-0805">Transcription regulation</keyword>
<gene>
    <name evidence="6" type="ORF">FNU76_09135</name>
</gene>
<evidence type="ECO:0000259" key="5">
    <source>
        <dbReference type="Pfam" id="PF12802"/>
    </source>
</evidence>
<sequence length="180" mass="20990">MNLTPTTQKYILHWGEMGTRWGVNRTVAQIHALLFLSNRPLHAEEICDTLNLARSNVSTSLKELQSWGLIRVHHMLGDRRDHFLAHQDAWEIFRIIMEERKKRELDPTLTVLRECALEAAQDRELEAATRERMDEVLAFLEILMRAYDDFKHLPPATLQRFLKTGGKIARFLGTDDKEDI</sequence>
<name>A0A516SER5_9NEIS</name>
<feature type="domain" description="HTH marR-type" evidence="5">
    <location>
        <begin position="22"/>
        <end position="80"/>
    </location>
</feature>
<keyword evidence="2 4" id="KW-0238">DNA-binding</keyword>
<dbReference type="EMBL" id="CP041730">
    <property type="protein sequence ID" value="QDQ26518.1"/>
    <property type="molecule type" value="Genomic_DNA"/>
</dbReference>
<reference evidence="7" key="1">
    <citation type="submission" date="2019-07" db="EMBL/GenBank/DDBJ databases">
        <title>Chitinimonas sp. nov., isolated from Ny-Alesund, arctica soil.</title>
        <authorList>
            <person name="Xu Q."/>
            <person name="Peng F."/>
        </authorList>
    </citation>
    <scope>NUCLEOTIDE SEQUENCE [LARGE SCALE GENOMIC DNA]</scope>
    <source>
        <strain evidence="7">R3-44</strain>
    </source>
</reference>
<dbReference type="PANTHER" id="PTHR38465">
    <property type="entry name" value="HTH-TYPE TRANSCRIPTIONAL REGULATOR MJ1563-RELATED"/>
    <property type="match status" value="1"/>
</dbReference>
<protein>
    <recommendedName>
        <fullName evidence="4">HTH-type transcriptional regulator</fullName>
    </recommendedName>
</protein>
<comment type="similarity">
    <text evidence="4">Belongs to the GbsR family.</text>
</comment>
<dbReference type="KEGG" id="cari:FNU76_09135"/>
<dbReference type="SUPFAM" id="SSF46785">
    <property type="entry name" value="Winged helix' DNA-binding domain"/>
    <property type="match status" value="1"/>
</dbReference>
<dbReference type="GO" id="GO:0003700">
    <property type="term" value="F:DNA-binding transcription factor activity"/>
    <property type="evidence" value="ECO:0007669"/>
    <property type="project" value="InterPro"/>
</dbReference>
<dbReference type="CDD" id="cd00090">
    <property type="entry name" value="HTH_ARSR"/>
    <property type="match status" value="1"/>
</dbReference>
<dbReference type="GO" id="GO:0003677">
    <property type="term" value="F:DNA binding"/>
    <property type="evidence" value="ECO:0007669"/>
    <property type="project" value="UniProtKB-UniRule"/>
</dbReference>
<proteinExistence type="inferred from homology"/>
<evidence type="ECO:0000256" key="3">
    <source>
        <dbReference type="ARBA" id="ARBA00023163"/>
    </source>
</evidence>
<dbReference type="InterPro" id="IPR052362">
    <property type="entry name" value="HTH-GbsR_regulator"/>
</dbReference>
<dbReference type="InterPro" id="IPR036390">
    <property type="entry name" value="WH_DNA-bd_sf"/>
</dbReference>
<evidence type="ECO:0000256" key="2">
    <source>
        <dbReference type="ARBA" id="ARBA00023125"/>
    </source>
</evidence>
<dbReference type="Proteomes" id="UP000317550">
    <property type="component" value="Chromosome"/>
</dbReference>
<dbReference type="InterPro" id="IPR026282">
    <property type="entry name" value="MJ1563"/>
</dbReference>
<organism evidence="6 7">
    <name type="scientific">Chitinimonas arctica</name>
    <dbReference type="NCBI Taxonomy" id="2594795"/>
    <lineage>
        <taxon>Bacteria</taxon>
        <taxon>Pseudomonadati</taxon>
        <taxon>Pseudomonadota</taxon>
        <taxon>Betaproteobacteria</taxon>
        <taxon>Neisseriales</taxon>
        <taxon>Chitinibacteraceae</taxon>
        <taxon>Chitinimonas</taxon>
    </lineage>
</organism>
<evidence type="ECO:0000256" key="4">
    <source>
        <dbReference type="PIRNR" id="PIRNR006707"/>
    </source>
</evidence>
<evidence type="ECO:0000313" key="6">
    <source>
        <dbReference type="EMBL" id="QDQ26518.1"/>
    </source>
</evidence>
<keyword evidence="7" id="KW-1185">Reference proteome</keyword>
<dbReference type="PIRSF" id="PIRSF006707">
    <property type="entry name" value="MJ1563"/>
    <property type="match status" value="1"/>
</dbReference>
<dbReference type="PANTHER" id="PTHR38465:SF1">
    <property type="entry name" value="HTH-TYPE TRANSCRIPTIONAL REGULATOR MJ1563-RELATED"/>
    <property type="match status" value="1"/>
</dbReference>
<dbReference type="InterPro" id="IPR000835">
    <property type="entry name" value="HTH_MarR-typ"/>
</dbReference>
<keyword evidence="3 4" id="KW-0804">Transcription</keyword>
<dbReference type="AlphaFoldDB" id="A0A516SER5"/>